<organism evidence="1 2">
    <name type="scientific">Mucilaginibacter angelicae</name>
    <dbReference type="NCBI Taxonomy" id="869718"/>
    <lineage>
        <taxon>Bacteria</taxon>
        <taxon>Pseudomonadati</taxon>
        <taxon>Bacteroidota</taxon>
        <taxon>Sphingobacteriia</taxon>
        <taxon>Sphingobacteriales</taxon>
        <taxon>Sphingobacteriaceae</taxon>
        <taxon>Mucilaginibacter</taxon>
    </lineage>
</organism>
<evidence type="ECO:0000313" key="2">
    <source>
        <dbReference type="Proteomes" id="UP001589828"/>
    </source>
</evidence>
<gene>
    <name evidence="1" type="ORF">ACFFGT_13030</name>
</gene>
<dbReference type="Proteomes" id="UP001589828">
    <property type="component" value="Unassembled WGS sequence"/>
</dbReference>
<keyword evidence="2" id="KW-1185">Reference proteome</keyword>
<evidence type="ECO:0000313" key="1">
    <source>
        <dbReference type="EMBL" id="MFC0515135.1"/>
    </source>
</evidence>
<protein>
    <submittedName>
        <fullName evidence="1">Tetratricopeptide repeat protein</fullName>
    </submittedName>
</protein>
<dbReference type="Gene3D" id="1.25.40.10">
    <property type="entry name" value="Tetratricopeptide repeat domain"/>
    <property type="match status" value="1"/>
</dbReference>
<comment type="caution">
    <text evidence="1">The sequence shown here is derived from an EMBL/GenBank/DDBJ whole genome shotgun (WGS) entry which is preliminary data.</text>
</comment>
<proteinExistence type="predicted"/>
<dbReference type="Pfam" id="PF13424">
    <property type="entry name" value="TPR_12"/>
    <property type="match status" value="1"/>
</dbReference>
<sequence>MQRMKWHFLSIIVGFSLFGNTQVRAQSWDELTDQFVDSFKSGHYRDAEKLGQQALSAAGKLYGQDHLNYATSAYYLARAEQQLGNTRLVEPLLLKSIRCYIPDFYSPERVLPSTKRHH</sequence>
<accession>A0ABV6L6P6</accession>
<reference evidence="1 2" key="1">
    <citation type="submission" date="2024-09" db="EMBL/GenBank/DDBJ databases">
        <authorList>
            <person name="Sun Q."/>
            <person name="Mori K."/>
        </authorList>
    </citation>
    <scope>NUCLEOTIDE SEQUENCE [LARGE SCALE GENOMIC DNA]</scope>
    <source>
        <strain evidence="1 2">NCAIM B.02415</strain>
    </source>
</reference>
<name>A0ABV6L6P6_9SPHI</name>
<dbReference type="InterPro" id="IPR011990">
    <property type="entry name" value="TPR-like_helical_dom_sf"/>
</dbReference>
<dbReference type="EMBL" id="JBHLTS010000022">
    <property type="protein sequence ID" value="MFC0515135.1"/>
    <property type="molecule type" value="Genomic_DNA"/>
</dbReference>